<proteinExistence type="predicted"/>
<evidence type="ECO:0000313" key="2">
    <source>
        <dbReference type="Proteomes" id="UP000198724"/>
    </source>
</evidence>
<dbReference type="NCBIfam" id="TIGR01409">
    <property type="entry name" value="TAT_signal_seq"/>
    <property type="match status" value="1"/>
</dbReference>
<dbReference type="STRING" id="1436961.SAMN05421739_102361"/>
<dbReference type="InterPro" id="IPR008928">
    <property type="entry name" value="6-hairpin_glycosidase_sf"/>
</dbReference>
<dbReference type="SUPFAM" id="SSF48208">
    <property type="entry name" value="Six-hairpin glycosidases"/>
    <property type="match status" value="1"/>
</dbReference>
<accession>A0A1I2RDQ7</accession>
<dbReference type="Pfam" id="PF06824">
    <property type="entry name" value="Glyco_hydro_125"/>
    <property type="match status" value="1"/>
</dbReference>
<dbReference type="EMBL" id="FOOT01000002">
    <property type="protein sequence ID" value="SFG38845.1"/>
    <property type="molecule type" value="Genomic_DNA"/>
</dbReference>
<dbReference type="AlphaFoldDB" id="A0A1I2RDQ7"/>
<dbReference type="OrthoDB" id="181472at2"/>
<dbReference type="PIRSF" id="PIRSF028846">
    <property type="entry name" value="UCP028846"/>
    <property type="match status" value="1"/>
</dbReference>
<dbReference type="InterPro" id="IPR012341">
    <property type="entry name" value="6hp_glycosidase-like_sf"/>
</dbReference>
<organism evidence="1 2">
    <name type="scientific">Pontibacter chinhatensis</name>
    <dbReference type="NCBI Taxonomy" id="1436961"/>
    <lineage>
        <taxon>Bacteria</taxon>
        <taxon>Pseudomonadati</taxon>
        <taxon>Bacteroidota</taxon>
        <taxon>Cytophagia</taxon>
        <taxon>Cytophagales</taxon>
        <taxon>Hymenobacteraceae</taxon>
        <taxon>Pontibacter</taxon>
    </lineage>
</organism>
<dbReference type="InterPro" id="IPR006311">
    <property type="entry name" value="TAT_signal"/>
</dbReference>
<dbReference type="InterPro" id="IPR019546">
    <property type="entry name" value="TAT_signal_bac_arc"/>
</dbReference>
<dbReference type="SMART" id="SM01149">
    <property type="entry name" value="DUF1237"/>
    <property type="match status" value="1"/>
</dbReference>
<dbReference type="PROSITE" id="PS51318">
    <property type="entry name" value="TAT"/>
    <property type="match status" value="1"/>
</dbReference>
<evidence type="ECO:0008006" key="3">
    <source>
        <dbReference type="Google" id="ProtNLM"/>
    </source>
</evidence>
<dbReference type="InterPro" id="IPR008313">
    <property type="entry name" value="GH125"/>
</dbReference>
<keyword evidence="2" id="KW-1185">Reference proteome</keyword>
<dbReference type="PANTHER" id="PTHR31047:SF0">
    <property type="entry name" value="MEIOTICALLY UP-REGULATED GENE 157 PROTEIN"/>
    <property type="match status" value="1"/>
</dbReference>
<sequence>MPTRRDFVKTSALATAGIAATGFSFMSFAQKDKFVSQRPEVSKRHFTSKAVEKTIKDVKKSIADKELAWMFENCLPSTLDTTVTYQEKNGRPDTYVITGDIDAMWLRDSSAQVWPYLALMDKDKPLQKLIAGVINRQTSYIIKDPYANAFYDDPTKEGEWAKDLTKMQPGIHERKWEIDSLCYSIRLGYHYWKASGDTDPFDAEWEKAMRLVVQTFKEQQRKEGKGPYKFQRVTGWQTDTVAGSGYGNPIKPVGLICSTFRPSDDATIYLFLVPANFFAVTSLRQLAEMSEKIKKNKTFAAECTALADEVEKALKEYAAAEHLNYGKVHPFEVDGYGNKLYMDDANVPSLLALPYLGCCSVDDPIYQNTRKFVLSEDNPWYFKGKYGQGIGGPHTGFDLIWPMSIIMQAMTSKSEDEIKQCLQMLKNTHAGTGFMHESFHKDDPSNFTRKWFAWVNTLFGELILKLHAERQHLLKAQYKV</sequence>
<gene>
    <name evidence="1" type="ORF">SAMN05421739_102361</name>
</gene>
<dbReference type="Gene3D" id="1.50.10.10">
    <property type="match status" value="1"/>
</dbReference>
<reference evidence="2" key="1">
    <citation type="submission" date="2016-10" db="EMBL/GenBank/DDBJ databases">
        <authorList>
            <person name="Varghese N."/>
            <person name="Submissions S."/>
        </authorList>
    </citation>
    <scope>NUCLEOTIDE SEQUENCE [LARGE SCALE GENOMIC DNA]</scope>
    <source>
        <strain evidence="2">LP51</strain>
    </source>
</reference>
<dbReference type="Proteomes" id="UP000198724">
    <property type="component" value="Unassembled WGS sequence"/>
</dbReference>
<dbReference type="PANTHER" id="PTHR31047">
    <property type="entry name" value="MEIOTICALLY UP-REGULATED GENE 157 PROTEIN"/>
    <property type="match status" value="1"/>
</dbReference>
<protein>
    <recommendedName>
        <fullName evidence="3">Tat (Twin-arginine translocation) pathway signal sequence</fullName>
    </recommendedName>
</protein>
<evidence type="ECO:0000313" key="1">
    <source>
        <dbReference type="EMBL" id="SFG38845.1"/>
    </source>
</evidence>
<dbReference type="GO" id="GO:0005975">
    <property type="term" value="P:carbohydrate metabolic process"/>
    <property type="evidence" value="ECO:0007669"/>
    <property type="project" value="InterPro"/>
</dbReference>
<dbReference type="RefSeq" id="WP_092099827.1">
    <property type="nucleotide sequence ID" value="NZ_FOOT01000002.1"/>
</dbReference>
<name>A0A1I2RDQ7_9BACT</name>